<accession>A0A5N6NYY8</accession>
<comment type="caution">
    <text evidence="2">The sequence shown here is derived from an EMBL/GenBank/DDBJ whole genome shotgun (WGS) entry which is preliminary data.</text>
</comment>
<reference evidence="2 3" key="1">
    <citation type="submission" date="2019-05" db="EMBL/GenBank/DDBJ databases">
        <title>Mikania micrantha, genome provides insights into the molecular mechanism of rapid growth.</title>
        <authorList>
            <person name="Liu B."/>
        </authorList>
    </citation>
    <scope>NUCLEOTIDE SEQUENCE [LARGE SCALE GENOMIC DNA]</scope>
    <source>
        <strain evidence="2">NLD-2019</strain>
        <tissue evidence="2">Leaf</tissue>
    </source>
</reference>
<dbReference type="AlphaFoldDB" id="A0A5N6NYY8"/>
<organism evidence="2 3">
    <name type="scientific">Mikania micrantha</name>
    <name type="common">bitter vine</name>
    <dbReference type="NCBI Taxonomy" id="192012"/>
    <lineage>
        <taxon>Eukaryota</taxon>
        <taxon>Viridiplantae</taxon>
        <taxon>Streptophyta</taxon>
        <taxon>Embryophyta</taxon>
        <taxon>Tracheophyta</taxon>
        <taxon>Spermatophyta</taxon>
        <taxon>Magnoliopsida</taxon>
        <taxon>eudicotyledons</taxon>
        <taxon>Gunneridae</taxon>
        <taxon>Pentapetalae</taxon>
        <taxon>asterids</taxon>
        <taxon>campanulids</taxon>
        <taxon>Asterales</taxon>
        <taxon>Asteraceae</taxon>
        <taxon>Asteroideae</taxon>
        <taxon>Heliantheae alliance</taxon>
        <taxon>Eupatorieae</taxon>
        <taxon>Mikania</taxon>
    </lineage>
</organism>
<dbReference type="EMBL" id="SZYD01000008">
    <property type="protein sequence ID" value="KAD5508931.1"/>
    <property type="molecule type" value="Genomic_DNA"/>
</dbReference>
<evidence type="ECO:0000256" key="1">
    <source>
        <dbReference type="SAM" id="Phobius"/>
    </source>
</evidence>
<name>A0A5N6NYY8_9ASTR</name>
<feature type="transmembrane region" description="Helical" evidence="1">
    <location>
        <begin position="25"/>
        <end position="43"/>
    </location>
</feature>
<protein>
    <submittedName>
        <fullName evidence="2">Uncharacterized protein</fullName>
    </submittedName>
</protein>
<keyword evidence="3" id="KW-1185">Reference proteome</keyword>
<proteinExistence type="predicted"/>
<gene>
    <name evidence="2" type="ORF">E3N88_16634</name>
</gene>
<keyword evidence="1" id="KW-0472">Membrane</keyword>
<keyword evidence="1" id="KW-1133">Transmembrane helix</keyword>
<sequence>MASSSSSPALISDGDFFKVDNKNDLWSGVFISGGGFVLLGLWINGGGRLQEAVDDCKRVFRFSGGVVYALVEDGEPLVEELLVNHWWRRMVDNCSKRRRAVVGCKRWRVVVGR</sequence>
<evidence type="ECO:0000313" key="3">
    <source>
        <dbReference type="Proteomes" id="UP000326396"/>
    </source>
</evidence>
<evidence type="ECO:0000313" key="2">
    <source>
        <dbReference type="EMBL" id="KAD5508931.1"/>
    </source>
</evidence>
<keyword evidence="1" id="KW-0812">Transmembrane</keyword>
<dbReference type="Proteomes" id="UP000326396">
    <property type="component" value="Linkage Group LG16"/>
</dbReference>